<gene>
    <name evidence="2" type="ORF">HRJ53_08865</name>
</gene>
<dbReference type="Proteomes" id="UP000567293">
    <property type="component" value="Unassembled WGS sequence"/>
</dbReference>
<evidence type="ECO:0000256" key="1">
    <source>
        <dbReference type="SAM" id="Phobius"/>
    </source>
</evidence>
<keyword evidence="1" id="KW-0472">Membrane</keyword>
<dbReference type="EMBL" id="JACDQQ010000858">
    <property type="protein sequence ID" value="MBA0085094.1"/>
    <property type="molecule type" value="Genomic_DNA"/>
</dbReference>
<comment type="caution">
    <text evidence="2">The sequence shown here is derived from an EMBL/GenBank/DDBJ whole genome shotgun (WGS) entry which is preliminary data.</text>
</comment>
<name>A0A7V8SWM3_9BACT</name>
<keyword evidence="1" id="KW-1133">Transmembrane helix</keyword>
<dbReference type="AlphaFoldDB" id="A0A7V8SWM3"/>
<sequence length="69" mass="7637">MKAMENETLAAILQIALRTLSIRLLTLVSLLLNAGMFGWAMWAGGYDRLAVAGAFAAATWTLIHFRREQ</sequence>
<evidence type="ECO:0000313" key="3">
    <source>
        <dbReference type="Proteomes" id="UP000567293"/>
    </source>
</evidence>
<proteinExistence type="predicted"/>
<keyword evidence="1" id="KW-0812">Transmembrane</keyword>
<accession>A0A7V8SWM3</accession>
<organism evidence="2 3">
    <name type="scientific">Candidatus Acidiferrum panamense</name>
    <dbReference type="NCBI Taxonomy" id="2741543"/>
    <lineage>
        <taxon>Bacteria</taxon>
        <taxon>Pseudomonadati</taxon>
        <taxon>Acidobacteriota</taxon>
        <taxon>Terriglobia</taxon>
        <taxon>Candidatus Acidiferrales</taxon>
        <taxon>Candidatus Acidiferrum</taxon>
    </lineage>
</organism>
<keyword evidence="3" id="KW-1185">Reference proteome</keyword>
<reference evidence="2" key="1">
    <citation type="submission" date="2020-06" db="EMBL/GenBank/DDBJ databases">
        <title>Legume-microbial interactions unlock mineral nutrients during tropical forest succession.</title>
        <authorList>
            <person name="Epihov D.Z."/>
        </authorList>
    </citation>
    <scope>NUCLEOTIDE SEQUENCE [LARGE SCALE GENOMIC DNA]</scope>
    <source>
        <strain evidence="2">Pan2503</strain>
    </source>
</reference>
<evidence type="ECO:0000313" key="2">
    <source>
        <dbReference type="EMBL" id="MBA0085094.1"/>
    </source>
</evidence>
<feature type="transmembrane region" description="Helical" evidence="1">
    <location>
        <begin position="48"/>
        <end position="65"/>
    </location>
</feature>
<protein>
    <submittedName>
        <fullName evidence="2">Uncharacterized protein</fullName>
    </submittedName>
</protein>
<feature type="transmembrane region" description="Helical" evidence="1">
    <location>
        <begin position="20"/>
        <end position="42"/>
    </location>
</feature>